<dbReference type="GO" id="GO:0005783">
    <property type="term" value="C:endoplasmic reticulum"/>
    <property type="evidence" value="ECO:0007669"/>
    <property type="project" value="UniProtKB-SubCell"/>
</dbReference>
<dbReference type="AlphaFoldDB" id="A0AAV1RNP4"/>
<feature type="region of interest" description="Disordered" evidence="14">
    <location>
        <begin position="181"/>
        <end position="204"/>
    </location>
</feature>
<comment type="subcellular location">
    <subcellularLocation>
        <location evidence="1">Cell membrane</location>
    </subcellularLocation>
    <subcellularLocation>
        <location evidence="2">Endoplasmic reticulum</location>
    </subcellularLocation>
</comment>
<evidence type="ECO:0000256" key="5">
    <source>
        <dbReference type="ARBA" id="ARBA00022665"/>
    </source>
</evidence>
<feature type="domain" description="Cytochrome b5 heme-binding" evidence="15">
    <location>
        <begin position="78"/>
        <end position="174"/>
    </location>
</feature>
<dbReference type="Gene3D" id="3.10.120.10">
    <property type="entry name" value="Cytochrome b5-like heme/steroid binding domain"/>
    <property type="match status" value="2"/>
</dbReference>
<evidence type="ECO:0000256" key="9">
    <source>
        <dbReference type="ARBA" id="ARBA00022989"/>
    </source>
</evidence>
<evidence type="ECO:0000256" key="4">
    <source>
        <dbReference type="ARBA" id="ARBA00022617"/>
    </source>
</evidence>
<comment type="similarity">
    <text evidence="13">Belongs to the cytochrome b5 family. MAPR subfamily.</text>
</comment>
<keyword evidence="7" id="KW-0479">Metal-binding</keyword>
<evidence type="ECO:0000256" key="1">
    <source>
        <dbReference type="ARBA" id="ARBA00004236"/>
    </source>
</evidence>
<sequence>MGLYATAMEIIEAHTSLSPPEFFTVAAVMVVVYKIVCSMFVDPEEFDNKPINSNSIATNQPPPQQPPTIQEPVQLGDVTEEELRAYDGSDPNKPLLMAIKGQIYDVSRSRMFYGPGGPYALFAGREASRALALMSFDPRDINGNLEGLSESELEVLQDWEYKFIEKYVKVGQLVGTHQAANGDKVEDDTHSHNKRYQHHPTDNNTKTVQFRKTKMPPIKKNLKKEKDMRNITDVDQVGKRAIVTSHGVPREEYLAILAERDSLLDLVAKKDEEIRHLKEHLNAKNEEGVGKDLVGRKDEEIGLLEKQLNVKDEEIKRLGNAIETAMDNLGHALVLVRDLKVSNTPNHAEAETSKNILDKFLSGRLGYPWQEDVLGKFPSGTLPSSGGYPRQEDVLGKFPSRRRPSSGRSPRQEDVLGKFPSGRPPSSGGYPTQVDVLGKFPSRRRPSSGRYPRQEDVLGKFPSGIPPSYGGYPTQEDIQEPVQLGEVTKEELRAYDGSDPNKPLLITIKGQIYDVSNFRPILLFTLGVDRETKRGSCYGNVGRPQIPVEMIQWTRKKLLNKKASNTELTRGELLLQVTLKDAEIQRLKEQIPQGINNLMDQVTVRDEEILSLKNLLIKRDEEIQKHEHELALKDKEILSLENRLNERHEEIGYLEYDLAVKDEKTQQLHHQLILKDDEIQRLRMVIDSAIFDLSKAHIVTDYQPNTIPANKKVVEKVVGEEDIIGAHMSNTDASLRSYPE</sequence>
<keyword evidence="3" id="KW-1003">Cell membrane</keyword>
<dbReference type="SUPFAM" id="SSF55856">
    <property type="entry name" value="Cytochrome b5-like heme/steroid binding domain"/>
    <property type="match status" value="2"/>
</dbReference>
<keyword evidence="9" id="KW-1133">Transmembrane helix</keyword>
<dbReference type="PANTHER" id="PTHR10281">
    <property type="entry name" value="MEMBRANE-ASSOCIATED PROGESTERONE RECEPTOR COMPONENT-RELATED"/>
    <property type="match status" value="1"/>
</dbReference>
<comment type="caution">
    <text evidence="16">The sequence shown here is derived from an EMBL/GenBank/DDBJ whole genome shotgun (WGS) entry which is preliminary data.</text>
</comment>
<keyword evidence="6" id="KW-0812">Transmembrane</keyword>
<dbReference type="GO" id="GO:0005496">
    <property type="term" value="F:steroid binding"/>
    <property type="evidence" value="ECO:0007669"/>
    <property type="project" value="UniProtKB-KW"/>
</dbReference>
<dbReference type="Pfam" id="PF00173">
    <property type="entry name" value="Cyt-b5"/>
    <property type="match status" value="1"/>
</dbReference>
<dbReference type="SMART" id="SM01117">
    <property type="entry name" value="Cyt-b5"/>
    <property type="match status" value="2"/>
</dbReference>
<proteinExistence type="inferred from homology"/>
<evidence type="ECO:0000256" key="10">
    <source>
        <dbReference type="ARBA" id="ARBA00023004"/>
    </source>
</evidence>
<keyword evidence="10" id="KW-0408">Iron</keyword>
<feature type="region of interest" description="Disordered" evidence="14">
    <location>
        <begin position="378"/>
        <end position="461"/>
    </location>
</feature>
<evidence type="ECO:0000259" key="15">
    <source>
        <dbReference type="SMART" id="SM01117"/>
    </source>
</evidence>
<evidence type="ECO:0000313" key="17">
    <source>
        <dbReference type="Proteomes" id="UP001314170"/>
    </source>
</evidence>
<accession>A0AAV1RNP4</accession>
<evidence type="ECO:0000256" key="12">
    <source>
        <dbReference type="ARBA" id="ARBA00023136"/>
    </source>
</evidence>
<protein>
    <recommendedName>
        <fullName evidence="15">Cytochrome b5 heme-binding domain-containing protein</fullName>
    </recommendedName>
</protein>
<evidence type="ECO:0000256" key="2">
    <source>
        <dbReference type="ARBA" id="ARBA00004240"/>
    </source>
</evidence>
<dbReference type="InterPro" id="IPR036400">
    <property type="entry name" value="Cyt_B5-like_heme/steroid_sf"/>
</dbReference>
<evidence type="ECO:0000256" key="11">
    <source>
        <dbReference type="ARBA" id="ARBA00023121"/>
    </source>
</evidence>
<reference evidence="16 17" key="1">
    <citation type="submission" date="2024-01" db="EMBL/GenBank/DDBJ databases">
        <authorList>
            <person name="Waweru B."/>
        </authorList>
    </citation>
    <scope>NUCLEOTIDE SEQUENCE [LARGE SCALE GENOMIC DNA]</scope>
</reference>
<keyword evidence="12" id="KW-0472">Membrane</keyword>
<name>A0AAV1RNP4_9ROSI</name>
<feature type="compositionally biased region" description="Low complexity" evidence="14">
    <location>
        <begin position="420"/>
        <end position="429"/>
    </location>
</feature>
<keyword evidence="17" id="KW-1185">Reference proteome</keyword>
<dbReference type="EMBL" id="CAWUPB010001009">
    <property type="protein sequence ID" value="CAK7337018.1"/>
    <property type="molecule type" value="Genomic_DNA"/>
</dbReference>
<keyword evidence="8" id="KW-0256">Endoplasmic reticulum</keyword>
<dbReference type="InterPro" id="IPR050577">
    <property type="entry name" value="MAPR/NEUFC/NENF-like"/>
</dbReference>
<dbReference type="GO" id="GO:0005886">
    <property type="term" value="C:plasma membrane"/>
    <property type="evidence" value="ECO:0007669"/>
    <property type="project" value="UniProtKB-SubCell"/>
</dbReference>
<dbReference type="PANTHER" id="PTHR10281:SF72">
    <property type="entry name" value="NEUDESIN"/>
    <property type="match status" value="1"/>
</dbReference>
<evidence type="ECO:0000256" key="6">
    <source>
        <dbReference type="ARBA" id="ARBA00022692"/>
    </source>
</evidence>
<dbReference type="Proteomes" id="UP001314170">
    <property type="component" value="Unassembled WGS sequence"/>
</dbReference>
<evidence type="ECO:0000256" key="14">
    <source>
        <dbReference type="SAM" id="MobiDB-lite"/>
    </source>
</evidence>
<keyword evidence="11" id="KW-0446">Lipid-binding</keyword>
<keyword evidence="5" id="KW-0754">Steroid-binding</keyword>
<dbReference type="FunFam" id="3.10.120.10:FF:000006">
    <property type="entry name" value="Membrane steroid-binding protein 1"/>
    <property type="match status" value="1"/>
</dbReference>
<keyword evidence="4" id="KW-0349">Heme</keyword>
<dbReference type="GO" id="GO:0046872">
    <property type="term" value="F:metal ion binding"/>
    <property type="evidence" value="ECO:0007669"/>
    <property type="project" value="UniProtKB-KW"/>
</dbReference>
<evidence type="ECO:0000256" key="7">
    <source>
        <dbReference type="ARBA" id="ARBA00022723"/>
    </source>
</evidence>
<evidence type="ECO:0000256" key="3">
    <source>
        <dbReference type="ARBA" id="ARBA00022475"/>
    </source>
</evidence>
<evidence type="ECO:0000256" key="8">
    <source>
        <dbReference type="ARBA" id="ARBA00022824"/>
    </source>
</evidence>
<dbReference type="InterPro" id="IPR001199">
    <property type="entry name" value="Cyt_B5-like_heme/steroid-bd"/>
</dbReference>
<evidence type="ECO:0000256" key="13">
    <source>
        <dbReference type="ARBA" id="ARBA00038357"/>
    </source>
</evidence>
<evidence type="ECO:0000313" key="16">
    <source>
        <dbReference type="EMBL" id="CAK7337018.1"/>
    </source>
</evidence>
<feature type="domain" description="Cytochrome b5 heme-binding" evidence="15">
    <location>
        <begin position="487"/>
        <end position="588"/>
    </location>
</feature>
<organism evidence="16 17">
    <name type="scientific">Dovyalis caffra</name>
    <dbReference type="NCBI Taxonomy" id="77055"/>
    <lineage>
        <taxon>Eukaryota</taxon>
        <taxon>Viridiplantae</taxon>
        <taxon>Streptophyta</taxon>
        <taxon>Embryophyta</taxon>
        <taxon>Tracheophyta</taxon>
        <taxon>Spermatophyta</taxon>
        <taxon>Magnoliopsida</taxon>
        <taxon>eudicotyledons</taxon>
        <taxon>Gunneridae</taxon>
        <taxon>Pentapetalae</taxon>
        <taxon>rosids</taxon>
        <taxon>fabids</taxon>
        <taxon>Malpighiales</taxon>
        <taxon>Salicaceae</taxon>
        <taxon>Flacourtieae</taxon>
        <taxon>Dovyalis</taxon>
    </lineage>
</organism>
<gene>
    <name evidence="16" type="ORF">DCAF_LOCUS12045</name>
</gene>